<dbReference type="AlphaFoldDB" id="A0A840J3Y8"/>
<dbReference type="SUPFAM" id="SSF140453">
    <property type="entry name" value="EsxAB dimer-like"/>
    <property type="match status" value="1"/>
</dbReference>
<comment type="caution">
    <text evidence="1">The sequence shown here is derived from an EMBL/GenBank/DDBJ whole genome shotgun (WGS) entry which is preliminary data.</text>
</comment>
<sequence length="95" mass="10606">MDFVPPRAVPADLRRAADHFAWAIDSAHACLRPVNSDMAVLQASWRGEGSVRLGQAMNDWERQFDAILTHLGELRDLVTNPRYCSNERSTGPSGR</sequence>
<dbReference type="RefSeq" id="WP_312873999.1">
    <property type="nucleotide sequence ID" value="NZ_JACHMG010000001.1"/>
</dbReference>
<evidence type="ECO:0000313" key="2">
    <source>
        <dbReference type="Proteomes" id="UP000581769"/>
    </source>
</evidence>
<reference evidence="1 2" key="1">
    <citation type="submission" date="2020-08" db="EMBL/GenBank/DDBJ databases">
        <title>Sequencing the genomes of 1000 actinobacteria strains.</title>
        <authorList>
            <person name="Klenk H.-P."/>
        </authorList>
    </citation>
    <scope>NUCLEOTIDE SEQUENCE [LARGE SCALE GENOMIC DNA]</scope>
    <source>
        <strain evidence="1 2">DSM 45859</strain>
    </source>
</reference>
<name>A0A840J3Y8_9PSEU</name>
<gene>
    <name evidence="1" type="ORF">BJY18_005924</name>
</gene>
<dbReference type="Proteomes" id="UP000581769">
    <property type="component" value="Unassembled WGS sequence"/>
</dbReference>
<keyword evidence="2" id="KW-1185">Reference proteome</keyword>
<dbReference type="Gene3D" id="1.10.287.1060">
    <property type="entry name" value="ESAT-6-like"/>
    <property type="match status" value="1"/>
</dbReference>
<dbReference type="Pfam" id="PF06013">
    <property type="entry name" value="WXG100"/>
    <property type="match status" value="1"/>
</dbReference>
<dbReference type="EMBL" id="JACHMG010000001">
    <property type="protein sequence ID" value="MBB4688439.1"/>
    <property type="molecule type" value="Genomic_DNA"/>
</dbReference>
<proteinExistence type="predicted"/>
<dbReference type="InterPro" id="IPR010310">
    <property type="entry name" value="T7SS_ESAT-6-like"/>
</dbReference>
<dbReference type="InterPro" id="IPR036689">
    <property type="entry name" value="ESAT-6-like_sf"/>
</dbReference>
<protein>
    <submittedName>
        <fullName evidence="1">WXG100 family type VII secretion target</fullName>
    </submittedName>
</protein>
<evidence type="ECO:0000313" key="1">
    <source>
        <dbReference type="EMBL" id="MBB4688439.1"/>
    </source>
</evidence>
<organism evidence="1 2">
    <name type="scientific">Amycolatopsis jiangsuensis</name>
    <dbReference type="NCBI Taxonomy" id="1181879"/>
    <lineage>
        <taxon>Bacteria</taxon>
        <taxon>Bacillati</taxon>
        <taxon>Actinomycetota</taxon>
        <taxon>Actinomycetes</taxon>
        <taxon>Pseudonocardiales</taxon>
        <taxon>Pseudonocardiaceae</taxon>
        <taxon>Amycolatopsis</taxon>
    </lineage>
</organism>
<accession>A0A840J3Y8</accession>